<dbReference type="Pfam" id="PF04145">
    <property type="entry name" value="Ctr"/>
    <property type="match status" value="1"/>
</dbReference>
<feature type="transmembrane region" description="Helical" evidence="4">
    <location>
        <begin position="128"/>
        <end position="147"/>
    </location>
</feature>
<reference evidence="6" key="1">
    <citation type="submission" date="2024-06" db="EMBL/GenBank/DDBJ databases">
        <title>Draft Genome Sequences of Epichloe bromicola Strains Isolated from Elymus ciliaris.</title>
        <authorList>
            <consortium name="Epichloe bromicola genome sequencing consortium"/>
            <person name="Miura A."/>
            <person name="Imano S."/>
            <person name="Ashida A."/>
            <person name="Sato I."/>
            <person name="Chiba S."/>
            <person name="Tanaka A."/>
            <person name="Camagna M."/>
            <person name="Takemoto D."/>
        </authorList>
    </citation>
    <scope>NUCLEOTIDE SEQUENCE [LARGE SCALE GENOMIC DNA]</scope>
    <source>
        <strain evidence="6">DP</strain>
    </source>
</reference>
<sequence>MDMHSHVGPEGAGCKISMLWNWYTIDACFLTPDWHITNNGMFAATCVGVILLVMLVELFRRLGKEYDAFVLRQFRREADADGGSFAPRGRGRAVVTFRATFLQQLARSVLHALTFGAAYMIMLLAMYFNGYVIICIFVGAGLGKFFCDWLEVKMDVGATHREDDAVKGIEEPSVCCG</sequence>
<dbReference type="InterPro" id="IPR007274">
    <property type="entry name" value="Cop_transporter"/>
</dbReference>
<dbReference type="PANTHER" id="PTHR12483:SF79">
    <property type="entry name" value="COPPER TRANSPORT PROTEIN"/>
    <property type="match status" value="1"/>
</dbReference>
<comment type="caution">
    <text evidence="5">The sequence shown here is derived from an EMBL/GenBank/DDBJ whole genome shotgun (WGS) entry which is preliminary data.</text>
</comment>
<evidence type="ECO:0000256" key="1">
    <source>
        <dbReference type="ARBA" id="ARBA00022692"/>
    </source>
</evidence>
<keyword evidence="4" id="KW-0813">Transport</keyword>
<evidence type="ECO:0000313" key="5">
    <source>
        <dbReference type="EMBL" id="GAB0136486.1"/>
    </source>
</evidence>
<evidence type="ECO:0000256" key="4">
    <source>
        <dbReference type="RuleBase" id="RU367022"/>
    </source>
</evidence>
<feature type="transmembrane region" description="Helical" evidence="4">
    <location>
        <begin position="40"/>
        <end position="59"/>
    </location>
</feature>
<comment type="subcellular location">
    <subcellularLocation>
        <location evidence="4">Membrane</location>
        <topology evidence="4">Multi-pass membrane protein</topology>
    </subcellularLocation>
</comment>
<keyword evidence="3 4" id="KW-0472">Membrane</keyword>
<accession>A0ABQ0CSQ6</accession>
<evidence type="ECO:0000256" key="2">
    <source>
        <dbReference type="ARBA" id="ARBA00022989"/>
    </source>
</evidence>
<name>A0ABQ0CSQ6_9HYPO</name>
<dbReference type="Proteomes" id="UP001562357">
    <property type="component" value="Unassembled WGS sequence"/>
</dbReference>
<dbReference type="EMBL" id="BAAFGZ010000197">
    <property type="protein sequence ID" value="GAB0136486.1"/>
    <property type="molecule type" value="Genomic_DNA"/>
</dbReference>
<keyword evidence="6" id="KW-1185">Reference proteome</keyword>
<dbReference type="PANTHER" id="PTHR12483">
    <property type="entry name" value="SOLUTE CARRIER FAMILY 31 COPPER TRANSPORTERS"/>
    <property type="match status" value="1"/>
</dbReference>
<keyword evidence="2 4" id="KW-1133">Transmembrane helix</keyword>
<keyword evidence="4" id="KW-0406">Ion transport</keyword>
<gene>
    <name evidence="5" type="primary">g4786</name>
    <name evidence="5" type="ORF">EsDP_00004786</name>
</gene>
<keyword evidence="4" id="KW-0186">Copper</keyword>
<organism evidence="5 6">
    <name type="scientific">Epichloe bromicola</name>
    <dbReference type="NCBI Taxonomy" id="79588"/>
    <lineage>
        <taxon>Eukaryota</taxon>
        <taxon>Fungi</taxon>
        <taxon>Dikarya</taxon>
        <taxon>Ascomycota</taxon>
        <taxon>Pezizomycotina</taxon>
        <taxon>Sordariomycetes</taxon>
        <taxon>Hypocreomycetidae</taxon>
        <taxon>Hypocreales</taxon>
        <taxon>Clavicipitaceae</taxon>
        <taxon>Epichloe</taxon>
    </lineage>
</organism>
<keyword evidence="1 4" id="KW-0812">Transmembrane</keyword>
<protein>
    <recommendedName>
        <fullName evidence="4">Copper transport protein</fullName>
    </recommendedName>
</protein>
<proteinExistence type="inferred from homology"/>
<evidence type="ECO:0000256" key="3">
    <source>
        <dbReference type="ARBA" id="ARBA00023136"/>
    </source>
</evidence>
<evidence type="ECO:0000313" key="6">
    <source>
        <dbReference type="Proteomes" id="UP001562357"/>
    </source>
</evidence>
<comment type="similarity">
    <text evidence="4">Belongs to the copper transporter (Ctr) (TC 1.A.56) family. SLC31A subfamily.</text>
</comment>
<keyword evidence="4" id="KW-0187">Copper transport</keyword>